<evidence type="ECO:0000313" key="11">
    <source>
        <dbReference type="EMBL" id="TCS66164.1"/>
    </source>
</evidence>
<keyword evidence="4" id="KW-1003">Cell membrane</keyword>
<evidence type="ECO:0000256" key="1">
    <source>
        <dbReference type="ARBA" id="ARBA00004651"/>
    </source>
</evidence>
<evidence type="ECO:0000313" key="12">
    <source>
        <dbReference type="Proteomes" id="UP000294613"/>
    </source>
</evidence>
<feature type="transmembrane region" description="Helical" evidence="9">
    <location>
        <begin position="144"/>
        <end position="166"/>
    </location>
</feature>
<keyword evidence="13" id="KW-1185">Reference proteome</keyword>
<evidence type="ECO:0000256" key="4">
    <source>
        <dbReference type="ARBA" id="ARBA00022475"/>
    </source>
</evidence>
<keyword evidence="7 9" id="KW-1133">Transmembrane helix</keyword>
<dbReference type="PANTHER" id="PTHR30588">
    <property type="entry name" value="BRANCHED-CHAIN AMINO ACID TRANSPORT SYSTEM 2 CARRIER PROTEIN"/>
    <property type="match status" value="1"/>
</dbReference>
<organism evidence="11 12">
    <name type="scientific">Faecalimonas umbilicata</name>
    <dbReference type="NCBI Taxonomy" id="1912855"/>
    <lineage>
        <taxon>Bacteria</taxon>
        <taxon>Bacillati</taxon>
        <taxon>Bacillota</taxon>
        <taxon>Clostridia</taxon>
        <taxon>Lachnospirales</taxon>
        <taxon>Lachnospiraceae</taxon>
        <taxon>Faecalimonas</taxon>
    </lineage>
</organism>
<evidence type="ECO:0000313" key="13">
    <source>
        <dbReference type="Proteomes" id="UP000702954"/>
    </source>
</evidence>
<feature type="transmembrane region" description="Helical" evidence="9">
    <location>
        <begin position="348"/>
        <end position="365"/>
    </location>
</feature>
<comment type="function">
    <text evidence="9">Component of the transport system for branched-chain amino acids.</text>
</comment>
<feature type="transmembrane region" description="Helical" evidence="9">
    <location>
        <begin position="79"/>
        <end position="98"/>
    </location>
</feature>
<comment type="subcellular location">
    <subcellularLocation>
        <location evidence="1 9">Cell membrane</location>
        <topology evidence="1 9">Multi-pass membrane protein</topology>
    </subcellularLocation>
</comment>
<reference evidence="11 12" key="2">
    <citation type="submission" date="2019-03" db="EMBL/GenBank/DDBJ databases">
        <title>Genomic Encyclopedia of Type Strains, Phase IV (KMG-IV): sequencing the most valuable type-strain genomes for metagenomic binning, comparative biology and taxonomic classification.</title>
        <authorList>
            <person name="Goeker M."/>
        </authorList>
    </citation>
    <scope>NUCLEOTIDE SEQUENCE [LARGE SCALE GENOMIC DNA]</scope>
    <source>
        <strain evidence="11 12">DSM 103426</strain>
    </source>
</reference>
<evidence type="ECO:0000256" key="7">
    <source>
        <dbReference type="ARBA" id="ARBA00022989"/>
    </source>
</evidence>
<proteinExistence type="inferred from homology"/>
<dbReference type="GO" id="GO:0005304">
    <property type="term" value="F:L-valine transmembrane transporter activity"/>
    <property type="evidence" value="ECO:0007669"/>
    <property type="project" value="TreeGrafter"/>
</dbReference>
<feature type="transmembrane region" description="Helical" evidence="9">
    <location>
        <begin position="322"/>
        <end position="342"/>
    </location>
</feature>
<dbReference type="Proteomes" id="UP000294613">
    <property type="component" value="Unassembled WGS sequence"/>
</dbReference>
<feature type="transmembrane region" description="Helical" evidence="9">
    <location>
        <begin position="412"/>
        <end position="434"/>
    </location>
</feature>
<feature type="transmembrane region" description="Helical" evidence="9">
    <location>
        <begin position="374"/>
        <end position="392"/>
    </location>
</feature>
<dbReference type="GO" id="GO:0015188">
    <property type="term" value="F:L-isoleucine transmembrane transporter activity"/>
    <property type="evidence" value="ECO:0007669"/>
    <property type="project" value="TreeGrafter"/>
</dbReference>
<dbReference type="GO" id="GO:0015190">
    <property type="term" value="F:L-leucine transmembrane transporter activity"/>
    <property type="evidence" value="ECO:0007669"/>
    <property type="project" value="TreeGrafter"/>
</dbReference>
<keyword evidence="3 9" id="KW-0813">Transport</keyword>
<dbReference type="AlphaFoldDB" id="A0A4R3JL78"/>
<dbReference type="GO" id="GO:0005886">
    <property type="term" value="C:plasma membrane"/>
    <property type="evidence" value="ECO:0007669"/>
    <property type="project" value="UniProtKB-SubCell"/>
</dbReference>
<feature type="transmembrane region" description="Helical" evidence="9">
    <location>
        <begin position="44"/>
        <end position="67"/>
    </location>
</feature>
<dbReference type="Pfam" id="PF05525">
    <property type="entry name" value="Branch_AA_trans"/>
    <property type="match status" value="1"/>
</dbReference>
<dbReference type="EMBL" id="SLZV01000019">
    <property type="protein sequence ID" value="TCS66164.1"/>
    <property type="molecule type" value="Genomic_DNA"/>
</dbReference>
<evidence type="ECO:0000256" key="2">
    <source>
        <dbReference type="ARBA" id="ARBA00008540"/>
    </source>
</evidence>
<comment type="similarity">
    <text evidence="2 9">Belongs to the branched chain amino acid transporter family.</text>
</comment>
<evidence type="ECO:0000313" key="10">
    <source>
        <dbReference type="EMBL" id="GBU06515.1"/>
    </source>
</evidence>
<evidence type="ECO:0000256" key="9">
    <source>
        <dbReference type="RuleBase" id="RU362122"/>
    </source>
</evidence>
<dbReference type="EMBL" id="BHEO01000008">
    <property type="protein sequence ID" value="GBU06515.1"/>
    <property type="molecule type" value="Genomic_DNA"/>
</dbReference>
<name>A0A4R3JL78_9FIRM</name>
<dbReference type="GO" id="GO:0015820">
    <property type="term" value="P:L-leucine transport"/>
    <property type="evidence" value="ECO:0007669"/>
    <property type="project" value="TreeGrafter"/>
</dbReference>
<keyword evidence="8 9" id="KW-0472">Membrane</keyword>
<feature type="transmembrane region" description="Helical" evidence="9">
    <location>
        <begin position="278"/>
        <end position="310"/>
    </location>
</feature>
<dbReference type="GO" id="GO:0015818">
    <property type="term" value="P:isoleucine transport"/>
    <property type="evidence" value="ECO:0007669"/>
    <property type="project" value="TreeGrafter"/>
</dbReference>
<evidence type="ECO:0000256" key="5">
    <source>
        <dbReference type="ARBA" id="ARBA00022692"/>
    </source>
</evidence>
<feature type="transmembrane region" description="Helical" evidence="9">
    <location>
        <begin position="207"/>
        <end position="225"/>
    </location>
</feature>
<keyword evidence="5 9" id="KW-0812">Transmembrane</keyword>
<feature type="transmembrane region" description="Helical" evidence="9">
    <location>
        <begin position="237"/>
        <end position="258"/>
    </location>
</feature>
<protein>
    <recommendedName>
        <fullName evidence="9">Branched-chain amino acid transport system carrier protein</fullName>
    </recommendedName>
</protein>
<evidence type="ECO:0000256" key="6">
    <source>
        <dbReference type="ARBA" id="ARBA00022970"/>
    </source>
</evidence>
<reference evidence="10 13" key="1">
    <citation type="journal article" date="2018" name="Int. J. Syst. Evol. Microbiol.">
        <title>Draft Genome Sequence of Faecalimonas umbilicata JCM 30896T, an Acetate-Producing Bacterium Isolated from Human Feces.</title>
        <authorList>
            <person name="Sakamoto M."/>
            <person name="Ikeyama N."/>
            <person name="Yuki M."/>
            <person name="Ohkuma M."/>
        </authorList>
    </citation>
    <scope>NUCLEOTIDE SEQUENCE [LARGE SCALE GENOMIC DNA]</scope>
    <source>
        <strain evidence="10 13">EGH7</strain>
    </source>
</reference>
<dbReference type="RefSeq" id="WP_116442361.1">
    <property type="nucleotide sequence ID" value="NZ_BHEO01000008.1"/>
</dbReference>
<dbReference type="Proteomes" id="UP000702954">
    <property type="component" value="Unassembled WGS sequence"/>
</dbReference>
<evidence type="ECO:0000256" key="8">
    <source>
        <dbReference type="ARBA" id="ARBA00023136"/>
    </source>
</evidence>
<comment type="caution">
    <text evidence="11">The sequence shown here is derived from an EMBL/GenBank/DDBJ whole genome shotgun (WGS) entry which is preliminary data.</text>
</comment>
<evidence type="ECO:0000256" key="3">
    <source>
        <dbReference type="ARBA" id="ARBA00022448"/>
    </source>
</evidence>
<gene>
    <name evidence="11" type="ORF">EDD74_11962</name>
    <name evidence="10" type="ORF">FAEUMB_30560</name>
</gene>
<feature type="transmembrane region" description="Helical" evidence="9">
    <location>
        <begin position="12"/>
        <end position="32"/>
    </location>
</feature>
<accession>A0A4R3JL78</accession>
<keyword evidence="6 9" id="KW-0029">Amino-acid transport</keyword>
<dbReference type="InterPro" id="IPR004685">
    <property type="entry name" value="Brnchd-chn_aa_trnsp_Livcs"/>
</dbReference>
<dbReference type="PANTHER" id="PTHR30588:SF8">
    <property type="entry name" value="BRANCHED-CHAIN AMINO ACID PERMEASE BRAB"/>
    <property type="match status" value="1"/>
</dbReference>
<feature type="transmembrane region" description="Helical" evidence="9">
    <location>
        <begin position="118"/>
        <end position="137"/>
    </location>
</feature>
<dbReference type="NCBIfam" id="TIGR00796">
    <property type="entry name" value="livcs"/>
    <property type="match status" value="1"/>
</dbReference>
<sequence length="441" mass="48016">MEKLNLKQISSLTLTLFAIFFGAGNMIFPPAMGQLAGENYLQALAGFILTDAGIALLGIVAVVLLGNRITDLGNLVSRRFSLCLSVTVYLLIGPLFALPRTGSVSYELAIRPYIPQEYVWLVSLLVTAVFFSLTYYFSGNPKKIVDIIGQYMTPILILSITVLYFVCLFADKSGNVIQYGAVQSTGEYQDIAFFKGMIEGYNALDGPAGPVFAIIIINAVTGFGVRERKSIVKYTIFSGMGAVLILSGIYYMLAYIGATTQTVFANGGALLHAVASDLIGPAGGIVLGMSVFLACMTTAIGLTTSFANYFHELIPQLSYRRITAIVCLFSFAVSNVGLSYMITISQPVLMMIYPVLIVLIVLSFGHKWIGRRKMVYIFSMAVAFGIAFINAMEGVGIELEMLTEWAKKLPLYELHLGWMLPAAGGALLGLLPFWKKKEIEN</sequence>